<feature type="region of interest" description="Disordered" evidence="1">
    <location>
        <begin position="673"/>
        <end position="740"/>
    </location>
</feature>
<evidence type="ECO:0000256" key="1">
    <source>
        <dbReference type="SAM" id="MobiDB-lite"/>
    </source>
</evidence>
<feature type="compositionally biased region" description="Polar residues" evidence="1">
    <location>
        <begin position="726"/>
        <end position="740"/>
    </location>
</feature>
<dbReference type="Proteomes" id="UP001140562">
    <property type="component" value="Unassembled WGS sequence"/>
</dbReference>
<feature type="compositionally biased region" description="Basic and acidic residues" evidence="1">
    <location>
        <begin position="56"/>
        <end position="69"/>
    </location>
</feature>
<feature type="compositionally biased region" description="Acidic residues" evidence="1">
    <location>
        <begin position="44"/>
        <end position="55"/>
    </location>
</feature>
<evidence type="ECO:0000313" key="2">
    <source>
        <dbReference type="EMBL" id="KAJ4343586.1"/>
    </source>
</evidence>
<feature type="compositionally biased region" description="Polar residues" evidence="1">
    <location>
        <begin position="496"/>
        <end position="506"/>
    </location>
</feature>
<feature type="region of interest" description="Disordered" evidence="1">
    <location>
        <begin position="1"/>
        <end position="25"/>
    </location>
</feature>
<comment type="caution">
    <text evidence="2">The sequence shown here is derived from an EMBL/GenBank/DDBJ whole genome shotgun (WGS) entry which is preliminary data.</text>
</comment>
<feature type="region of interest" description="Disordered" evidence="1">
    <location>
        <begin position="548"/>
        <end position="622"/>
    </location>
</feature>
<gene>
    <name evidence="2" type="ORF">N0V87_000353</name>
</gene>
<feature type="compositionally biased region" description="Basic and acidic residues" evidence="1">
    <location>
        <begin position="329"/>
        <end position="342"/>
    </location>
</feature>
<feature type="region of interest" description="Disordered" evidence="1">
    <location>
        <begin position="310"/>
        <end position="379"/>
    </location>
</feature>
<proteinExistence type="predicted"/>
<dbReference type="AlphaFoldDB" id="A0A9W8X8A7"/>
<dbReference type="OrthoDB" id="5428925at2759"/>
<feature type="compositionally biased region" description="Basic and acidic residues" evidence="1">
    <location>
        <begin position="105"/>
        <end position="123"/>
    </location>
</feature>
<sequence>MQLRENSVAVKMSVQGGLQRPRSASWKVEAIRRGDLKISGPIPIEEDTPLSDEEERQFAERHDEKRQEDALDVLPAPQHTIRQVANSQGTLRPEDGTEEIAMKTASRDQDYARQELELHDQHPARSPLRSPLGMHPTDGFVASQRESVFQPRSHTPPTPFRATPESTSQSNMAANAKKQKRKSGIRGVFRKMFGRKDSRGESRERSQERNPERNEEPARRGHSYHHSVRDDDRFSDELYTNTAQDPGMLQKAQTAPQQPPTPSAQRISDLTVKELQPPHPLHALPYPMNVNAPPASPPHEYLRFDFQRPDLGPRRATLPNLTGGVAQRHSLDEPRGRLSTWEEREDEPLPSPGIGIALSSPPNATRPSLKERRRSRSAGALRELAKARFSGEANPSRTEVIKSWRESAASASVYSQNTRPQTARTVETVRSVHTKGPTVQEAESIHEGMSATLVGADDITPNEPTAHAQEPTTPSQPAPRAQDWETPEHPPVSAFNFGNFSPSSPGSHPETLAQLEGPPLPSRSPKRLSVEDRVQTLESNVDALESHLRRISQHNQRQTIILESAPRNLRTRTRSTSRSVSQVSIHQRDPAPPPTSNLSYESSPPSPPLTHTEEPQPSTFTKAPHDLEALHNLLNSERTARLALESRVLSLQHEVEQLSSLVARLVNSHSVAATSPKYPTPSPDSIQDRMPTPRQGRYGARRQGTEDSDVVSPDGEVWATPKEGSFENQRTQYFEGSSRF</sequence>
<feature type="region of interest" description="Disordered" evidence="1">
    <location>
        <begin position="409"/>
        <end position="532"/>
    </location>
</feature>
<keyword evidence="3" id="KW-1185">Reference proteome</keyword>
<reference evidence="2" key="1">
    <citation type="submission" date="2022-10" db="EMBL/GenBank/DDBJ databases">
        <title>Tapping the CABI collections for fungal endophytes: first genome assemblies for Collariella, Neodidymelliopsis, Ascochyta clinopodiicola, Didymella pomorum, Didymosphaeria variabile, Neocosmospora piperis and Neocucurbitaria cava.</title>
        <authorList>
            <person name="Hill R."/>
        </authorList>
    </citation>
    <scope>NUCLEOTIDE SEQUENCE</scope>
    <source>
        <strain evidence="2">IMI 360193</strain>
    </source>
</reference>
<feature type="compositionally biased region" description="Basic and acidic residues" evidence="1">
    <location>
        <begin position="194"/>
        <end position="219"/>
    </location>
</feature>
<feature type="compositionally biased region" description="Polar residues" evidence="1">
    <location>
        <begin position="409"/>
        <end position="425"/>
    </location>
</feature>
<accession>A0A9W8X8A7</accession>
<feature type="compositionally biased region" description="Polar residues" evidence="1">
    <location>
        <begin position="164"/>
        <end position="173"/>
    </location>
</feature>
<feature type="region of interest" description="Disordered" evidence="1">
    <location>
        <begin position="39"/>
        <end position="294"/>
    </location>
</feature>
<feature type="compositionally biased region" description="Basic and acidic residues" evidence="1">
    <location>
        <begin position="227"/>
        <end position="236"/>
    </location>
</feature>
<protein>
    <submittedName>
        <fullName evidence="2">Uncharacterized protein</fullName>
    </submittedName>
</protein>
<organism evidence="2 3">
    <name type="scientific">Didymella glomerata</name>
    <dbReference type="NCBI Taxonomy" id="749621"/>
    <lineage>
        <taxon>Eukaryota</taxon>
        <taxon>Fungi</taxon>
        <taxon>Dikarya</taxon>
        <taxon>Ascomycota</taxon>
        <taxon>Pezizomycotina</taxon>
        <taxon>Dothideomycetes</taxon>
        <taxon>Pleosporomycetidae</taxon>
        <taxon>Pleosporales</taxon>
        <taxon>Pleosporineae</taxon>
        <taxon>Didymellaceae</taxon>
        <taxon>Didymella</taxon>
    </lineage>
</organism>
<feature type="compositionally biased region" description="Polar residues" evidence="1">
    <location>
        <begin position="144"/>
        <end position="153"/>
    </location>
</feature>
<evidence type="ECO:0000313" key="3">
    <source>
        <dbReference type="Proteomes" id="UP001140562"/>
    </source>
</evidence>
<feature type="compositionally biased region" description="Polar residues" evidence="1">
    <location>
        <begin position="80"/>
        <end position="90"/>
    </location>
</feature>
<dbReference type="EMBL" id="JAPEUV010000002">
    <property type="protein sequence ID" value="KAJ4343586.1"/>
    <property type="molecule type" value="Genomic_DNA"/>
</dbReference>
<feature type="compositionally biased region" description="Basic residues" evidence="1">
    <location>
        <begin position="177"/>
        <end position="193"/>
    </location>
</feature>
<name>A0A9W8X8A7_9PLEO</name>